<dbReference type="PROSITE" id="PS00211">
    <property type="entry name" value="ABC_TRANSPORTER_1"/>
    <property type="match status" value="1"/>
</dbReference>
<dbReference type="Pfam" id="PF08352">
    <property type="entry name" value="oligo_HPY"/>
    <property type="match status" value="1"/>
</dbReference>
<protein>
    <submittedName>
        <fullName evidence="11">ABC transporter ATP-binding protein</fullName>
    </submittedName>
</protein>
<dbReference type="PANTHER" id="PTHR43297:SF14">
    <property type="entry name" value="ATPASE AAA-TYPE CORE DOMAIN-CONTAINING PROTEIN"/>
    <property type="match status" value="1"/>
</dbReference>
<keyword evidence="3" id="KW-0813">Transport</keyword>
<evidence type="ECO:0000256" key="1">
    <source>
        <dbReference type="ARBA" id="ARBA00004202"/>
    </source>
</evidence>
<comment type="similarity">
    <text evidence="2">Belongs to the ABC transporter superfamily.</text>
</comment>
<keyword evidence="8" id="KW-1278">Translocase</keyword>
<dbReference type="InterPro" id="IPR013563">
    <property type="entry name" value="Oligopep_ABC_C"/>
</dbReference>
<name>A0A7C4RXP9_FERPE</name>
<dbReference type="InterPro" id="IPR003439">
    <property type="entry name" value="ABC_transporter-like_ATP-bd"/>
</dbReference>
<dbReference type="PROSITE" id="PS50893">
    <property type="entry name" value="ABC_TRANSPORTER_2"/>
    <property type="match status" value="1"/>
</dbReference>
<evidence type="ECO:0000313" key="11">
    <source>
        <dbReference type="EMBL" id="HGU41634.1"/>
    </source>
</evidence>
<evidence type="ECO:0000256" key="2">
    <source>
        <dbReference type="ARBA" id="ARBA00005417"/>
    </source>
</evidence>
<dbReference type="Gene3D" id="3.40.50.300">
    <property type="entry name" value="P-loop containing nucleotide triphosphate hydrolases"/>
    <property type="match status" value="1"/>
</dbReference>
<keyword evidence="6" id="KW-0547">Nucleotide-binding</keyword>
<evidence type="ECO:0000256" key="3">
    <source>
        <dbReference type="ARBA" id="ARBA00022448"/>
    </source>
</evidence>
<dbReference type="InterPro" id="IPR017871">
    <property type="entry name" value="ABC_transporter-like_CS"/>
</dbReference>
<evidence type="ECO:0000256" key="4">
    <source>
        <dbReference type="ARBA" id="ARBA00022475"/>
    </source>
</evidence>
<dbReference type="InterPro" id="IPR050388">
    <property type="entry name" value="ABC_Ni/Peptide_Import"/>
</dbReference>
<keyword evidence="5" id="KW-0997">Cell inner membrane</keyword>
<evidence type="ECO:0000256" key="7">
    <source>
        <dbReference type="ARBA" id="ARBA00022840"/>
    </source>
</evidence>
<sequence length="304" mass="33372">MRGFVKAVDGVSFSVGKGKATGLAGESGCGKTTVALSILRILPPGGKIVGGRILFEGRDIVSLDEDTFREEIRWKRIAIVFQGAMNALNPVMKVGDQIVEAIMLHEKDVDRREALERVSKLFELVGIPPSRIDNYPHEFSGGMKQRAMIAMALACNPSLLIADEPSTALDVIVTAQILKLLKELKDKLGLSMMLISHDLSIIAETCESTVIMYGGKAVEYGDTVEIFKNPLHPYTIGLISAFPSIRGERTQLISIPGQPPDLLNPPRGCVFHPRCKYAMDICRKKEPGYFEVKKDHIVSCHLIS</sequence>
<keyword evidence="4" id="KW-1003">Cell membrane</keyword>
<evidence type="ECO:0000256" key="5">
    <source>
        <dbReference type="ARBA" id="ARBA00022519"/>
    </source>
</evidence>
<dbReference type="InterPro" id="IPR027417">
    <property type="entry name" value="P-loop_NTPase"/>
</dbReference>
<dbReference type="EMBL" id="DSZT01000055">
    <property type="protein sequence ID" value="HGU41634.1"/>
    <property type="molecule type" value="Genomic_DNA"/>
</dbReference>
<dbReference type="GO" id="GO:0005886">
    <property type="term" value="C:plasma membrane"/>
    <property type="evidence" value="ECO:0007669"/>
    <property type="project" value="UniProtKB-SubCell"/>
</dbReference>
<keyword evidence="9" id="KW-0472">Membrane</keyword>
<evidence type="ECO:0000256" key="6">
    <source>
        <dbReference type="ARBA" id="ARBA00022741"/>
    </source>
</evidence>
<dbReference type="AlphaFoldDB" id="A0A7C4RXP9"/>
<dbReference type="GO" id="GO:0005524">
    <property type="term" value="F:ATP binding"/>
    <property type="evidence" value="ECO:0007669"/>
    <property type="project" value="UniProtKB-KW"/>
</dbReference>
<feature type="domain" description="ABC transporter" evidence="10">
    <location>
        <begin position="1"/>
        <end position="239"/>
    </location>
</feature>
<dbReference type="SMART" id="SM00382">
    <property type="entry name" value="AAA"/>
    <property type="match status" value="1"/>
</dbReference>
<dbReference type="InterPro" id="IPR003593">
    <property type="entry name" value="AAA+_ATPase"/>
</dbReference>
<reference evidence="11" key="1">
    <citation type="journal article" date="2020" name="mSystems">
        <title>Genome- and Community-Level Interaction Insights into Carbon Utilization and Element Cycling Functions of Hydrothermarchaeota in Hydrothermal Sediment.</title>
        <authorList>
            <person name="Zhou Z."/>
            <person name="Liu Y."/>
            <person name="Xu W."/>
            <person name="Pan J."/>
            <person name="Luo Z.H."/>
            <person name="Li M."/>
        </authorList>
    </citation>
    <scope>NUCLEOTIDE SEQUENCE [LARGE SCALE GENOMIC DNA]</scope>
    <source>
        <strain evidence="11">SpSt-604</strain>
    </source>
</reference>
<evidence type="ECO:0000259" key="10">
    <source>
        <dbReference type="PROSITE" id="PS50893"/>
    </source>
</evidence>
<dbReference type="SUPFAM" id="SSF52540">
    <property type="entry name" value="P-loop containing nucleoside triphosphate hydrolases"/>
    <property type="match status" value="1"/>
</dbReference>
<evidence type="ECO:0000256" key="8">
    <source>
        <dbReference type="ARBA" id="ARBA00022967"/>
    </source>
</evidence>
<proteinExistence type="inferred from homology"/>
<dbReference type="FunFam" id="3.40.50.300:FF:000016">
    <property type="entry name" value="Oligopeptide ABC transporter ATP-binding component"/>
    <property type="match status" value="1"/>
</dbReference>
<dbReference type="CDD" id="cd03257">
    <property type="entry name" value="ABC_NikE_OppD_transporters"/>
    <property type="match status" value="1"/>
</dbReference>
<dbReference type="PANTHER" id="PTHR43297">
    <property type="entry name" value="OLIGOPEPTIDE TRANSPORT ATP-BINDING PROTEIN APPD"/>
    <property type="match status" value="1"/>
</dbReference>
<evidence type="ECO:0000256" key="9">
    <source>
        <dbReference type="ARBA" id="ARBA00023136"/>
    </source>
</evidence>
<organism evidence="11">
    <name type="scientific">Fervidobacterium pennivorans</name>
    <dbReference type="NCBI Taxonomy" id="93466"/>
    <lineage>
        <taxon>Bacteria</taxon>
        <taxon>Thermotogati</taxon>
        <taxon>Thermotogota</taxon>
        <taxon>Thermotogae</taxon>
        <taxon>Thermotogales</taxon>
        <taxon>Fervidobacteriaceae</taxon>
        <taxon>Fervidobacterium</taxon>
    </lineage>
</organism>
<dbReference type="NCBIfam" id="TIGR01727">
    <property type="entry name" value="oligo_HPY"/>
    <property type="match status" value="1"/>
</dbReference>
<comment type="subcellular location">
    <subcellularLocation>
        <location evidence="1">Cell membrane</location>
        <topology evidence="1">Peripheral membrane protein</topology>
    </subcellularLocation>
</comment>
<keyword evidence="7 11" id="KW-0067">ATP-binding</keyword>
<comment type="caution">
    <text evidence="11">The sequence shown here is derived from an EMBL/GenBank/DDBJ whole genome shotgun (WGS) entry which is preliminary data.</text>
</comment>
<dbReference type="Pfam" id="PF00005">
    <property type="entry name" value="ABC_tran"/>
    <property type="match status" value="1"/>
</dbReference>
<dbReference type="GO" id="GO:0016887">
    <property type="term" value="F:ATP hydrolysis activity"/>
    <property type="evidence" value="ECO:0007669"/>
    <property type="project" value="InterPro"/>
</dbReference>
<gene>
    <name evidence="11" type="ORF">ENT72_01740</name>
</gene>
<accession>A0A7C4RXP9</accession>
<dbReference type="GO" id="GO:0015833">
    <property type="term" value="P:peptide transport"/>
    <property type="evidence" value="ECO:0007669"/>
    <property type="project" value="InterPro"/>
</dbReference>